<protein>
    <recommendedName>
        <fullName evidence="3">Zinc finger/thioredoxin putative domain-containing protein</fullName>
    </recommendedName>
</protein>
<organism evidence="4 5">
    <name type="scientific">Paracoccus salipaludis</name>
    <dbReference type="NCBI Taxonomy" id="2032623"/>
    <lineage>
        <taxon>Bacteria</taxon>
        <taxon>Pseudomonadati</taxon>
        <taxon>Pseudomonadota</taxon>
        <taxon>Alphaproteobacteria</taxon>
        <taxon>Rhodobacterales</taxon>
        <taxon>Paracoccaceae</taxon>
        <taxon>Paracoccus</taxon>
    </lineage>
</organism>
<feature type="domain" description="Zinc finger/thioredoxin putative" evidence="3">
    <location>
        <begin position="14"/>
        <end position="49"/>
    </location>
</feature>
<keyword evidence="2" id="KW-1133">Transmembrane helix</keyword>
<keyword evidence="2" id="KW-0812">Transmembrane</keyword>
<dbReference type="NCBIfam" id="TIGR02098">
    <property type="entry name" value="MJ0042_CXXC"/>
    <property type="match status" value="1"/>
</dbReference>
<feature type="transmembrane region" description="Helical" evidence="2">
    <location>
        <begin position="232"/>
        <end position="251"/>
    </location>
</feature>
<dbReference type="Pfam" id="PF13717">
    <property type="entry name" value="Zn_ribbon_4"/>
    <property type="match status" value="1"/>
</dbReference>
<dbReference type="EMBL" id="NSJZ01000001">
    <property type="protein sequence ID" value="PAU98663.1"/>
    <property type="molecule type" value="Genomic_DNA"/>
</dbReference>
<feature type="region of interest" description="Disordered" evidence="1">
    <location>
        <begin position="103"/>
        <end position="129"/>
    </location>
</feature>
<dbReference type="AlphaFoldDB" id="A0A2A2GNW7"/>
<name>A0A2A2GNW7_9RHOB</name>
<gene>
    <name evidence="4" type="ORF">CK240_00495</name>
</gene>
<dbReference type="OrthoDB" id="7159357at2"/>
<dbReference type="Proteomes" id="UP000218023">
    <property type="component" value="Unassembled WGS sequence"/>
</dbReference>
<evidence type="ECO:0000313" key="4">
    <source>
        <dbReference type="EMBL" id="PAU98663.1"/>
    </source>
</evidence>
<accession>A0A2A2GNW7</accession>
<proteinExistence type="predicted"/>
<evidence type="ECO:0000313" key="5">
    <source>
        <dbReference type="Proteomes" id="UP000218023"/>
    </source>
</evidence>
<keyword evidence="5" id="KW-1185">Reference proteome</keyword>
<evidence type="ECO:0000256" key="2">
    <source>
        <dbReference type="SAM" id="Phobius"/>
    </source>
</evidence>
<comment type="caution">
    <text evidence="4">The sequence shown here is derived from an EMBL/GenBank/DDBJ whole genome shotgun (WGS) entry which is preliminary data.</text>
</comment>
<evidence type="ECO:0000256" key="1">
    <source>
        <dbReference type="SAM" id="MobiDB-lite"/>
    </source>
</evidence>
<sequence>MKTTRLGRNGGDAMRLVCPRCGAQYEIDGAAIPPAGRDVECSACDHVWRALPPPESFDPAARPQLSRPLSDSVIEILREEAARELEVRAAERRSLRAAERAAGFPALPEAQDPAEEGQGRALADDASRASAPLVDADALPAIGPKGGMDDEGTVPGAAGAVVRDAVSLPAPASPVQTASGGDTAAAGHVAAAGAAPAAGTTRMSAVPAASDPAPAPPVPMASAPGSRRGYDAGFGLAVILAVAVVALYALAPRLSGPGPIGAAIAEWRGEMDKGRDWLALKGEAITGRKQGERDGE</sequence>
<evidence type="ECO:0000259" key="3">
    <source>
        <dbReference type="Pfam" id="PF13717"/>
    </source>
</evidence>
<dbReference type="InterPro" id="IPR011723">
    <property type="entry name" value="Znf/thioredoxin_put"/>
</dbReference>
<reference evidence="4 5" key="1">
    <citation type="submission" date="2017-09" db="EMBL/GenBank/DDBJ databases">
        <title>Paracoccus alkalisoli sp. nov., isolated from saline alkaline soil.</title>
        <authorList>
            <person name="Dong X."/>
            <person name="Zhang G."/>
        </authorList>
    </citation>
    <scope>NUCLEOTIDE SEQUENCE [LARGE SCALE GENOMIC DNA]</scope>
    <source>
        <strain evidence="4 5">WN007</strain>
    </source>
</reference>
<keyword evidence="2" id="KW-0472">Membrane</keyword>